<evidence type="ECO:0000256" key="1">
    <source>
        <dbReference type="SAM" id="MobiDB-lite"/>
    </source>
</evidence>
<accession>A0A2S7TXX7</accession>
<evidence type="ECO:0000313" key="3">
    <source>
        <dbReference type="Proteomes" id="UP000239907"/>
    </source>
</evidence>
<organism evidence="2 3">
    <name type="scientific">Rubritalea profundi</name>
    <dbReference type="NCBI Taxonomy" id="1658618"/>
    <lineage>
        <taxon>Bacteria</taxon>
        <taxon>Pseudomonadati</taxon>
        <taxon>Verrucomicrobiota</taxon>
        <taxon>Verrucomicrobiia</taxon>
        <taxon>Verrucomicrobiales</taxon>
        <taxon>Rubritaleaceae</taxon>
        <taxon>Rubritalea</taxon>
    </lineage>
</organism>
<keyword evidence="3" id="KW-1185">Reference proteome</keyword>
<dbReference type="AlphaFoldDB" id="A0A2S7TXX7"/>
<dbReference type="RefSeq" id="WP_165788557.1">
    <property type="nucleotide sequence ID" value="NZ_MQWA01000001.1"/>
</dbReference>
<feature type="non-terminal residue" evidence="2">
    <location>
        <position position="239"/>
    </location>
</feature>
<proteinExistence type="predicted"/>
<dbReference type="Proteomes" id="UP000239907">
    <property type="component" value="Unassembled WGS sequence"/>
</dbReference>
<dbReference type="EMBL" id="MQWA01000001">
    <property type="protein sequence ID" value="PQJ27170.1"/>
    <property type="molecule type" value="Genomic_DNA"/>
</dbReference>
<evidence type="ECO:0000313" key="2">
    <source>
        <dbReference type="EMBL" id="PQJ27170.1"/>
    </source>
</evidence>
<name>A0A2S7TXX7_9BACT</name>
<comment type="caution">
    <text evidence="2">The sequence shown here is derived from an EMBL/GenBank/DDBJ whole genome shotgun (WGS) entry which is preliminary data.</text>
</comment>
<gene>
    <name evidence="2" type="ORF">BSZ32_00755</name>
</gene>
<protein>
    <submittedName>
        <fullName evidence="2">Uncharacterized protein</fullName>
    </submittedName>
</protein>
<reference evidence="2 3" key="1">
    <citation type="submission" date="2016-12" db="EMBL/GenBank/DDBJ databases">
        <title>Study of bacterial adaptation to deep sea.</title>
        <authorList>
            <person name="Song J."/>
            <person name="Yoshizawa S."/>
            <person name="Kogure K."/>
        </authorList>
    </citation>
    <scope>NUCLEOTIDE SEQUENCE [LARGE SCALE GENOMIC DNA]</scope>
    <source>
        <strain evidence="2 3">SAORIC-165</strain>
    </source>
</reference>
<sequence>MKLKTIVIQPLLIAVCSIAVLHGQTPRPADPYVKRAADKDLSALKPDFKGPKQISFCFEEFSLPLAMAAKLRREGLTDAEIYQRLIAEVDKGTAIQESFTLIRTRSGEIVTSEAISEVIYPTEFEPAQVPKTLSVATSQPTGKKSAASCHRCQFARRRTTHFVKRWNDHPSHPHGLSNEEHRHDHRVRTDVKRRRQIHQYTLPLGIHGAGGYTLMGAGGQHLPATRVRIASTEHCRYIA</sequence>
<feature type="region of interest" description="Disordered" evidence="1">
    <location>
        <begin position="165"/>
        <end position="192"/>
    </location>
</feature>
<feature type="compositionally biased region" description="Basic and acidic residues" evidence="1">
    <location>
        <begin position="165"/>
        <end position="190"/>
    </location>
</feature>